<evidence type="ECO:0000256" key="3">
    <source>
        <dbReference type="ARBA" id="ARBA00022691"/>
    </source>
</evidence>
<proteinExistence type="predicted"/>
<evidence type="ECO:0000313" key="10">
    <source>
        <dbReference type="EMBL" id="ABK14110.1"/>
    </source>
</evidence>
<gene>
    <name evidence="10" type="ordered locus">Mthe_0315</name>
</gene>
<name>A0B5Y6_METTP</name>
<dbReference type="PANTHER" id="PTHR30557:SF1">
    <property type="entry name" value="PHOSPHOMETHYLPYRIMIDINE SYNTHASE, CHLOROPLASTIC"/>
    <property type="match status" value="1"/>
</dbReference>
<organism evidence="10 11">
    <name type="scientific">Methanothrix thermoacetophila (strain DSM 6194 / JCM 14653 / NBRC 101360 / PT)</name>
    <name type="common">Methanosaeta thermophila</name>
    <dbReference type="NCBI Taxonomy" id="349307"/>
    <lineage>
        <taxon>Archaea</taxon>
        <taxon>Methanobacteriati</taxon>
        <taxon>Methanobacteriota</taxon>
        <taxon>Stenosarchaea group</taxon>
        <taxon>Methanomicrobia</taxon>
        <taxon>Methanotrichales</taxon>
        <taxon>Methanotrichaceae</taxon>
        <taxon>Methanothrix</taxon>
    </lineage>
</organism>
<dbReference type="SFLD" id="SFLDS00113">
    <property type="entry name" value="Radical_SAM_Phosphomethylpyrim"/>
    <property type="match status" value="1"/>
</dbReference>
<dbReference type="GO" id="GO:0009228">
    <property type="term" value="P:thiamine biosynthetic process"/>
    <property type="evidence" value="ECO:0007669"/>
    <property type="project" value="UniProtKB-UniRule"/>
</dbReference>
<keyword evidence="7" id="KW-0411">Iron-sulfur</keyword>
<dbReference type="Gene3D" id="6.10.250.620">
    <property type="match status" value="1"/>
</dbReference>
<dbReference type="OrthoDB" id="335406at2157"/>
<dbReference type="STRING" id="349307.Mthe_0315"/>
<dbReference type="PANTHER" id="PTHR30557">
    <property type="entry name" value="THIAMINE BIOSYNTHESIS PROTEIN THIC"/>
    <property type="match status" value="1"/>
</dbReference>
<evidence type="ECO:0000256" key="8">
    <source>
        <dbReference type="ARBA" id="ARBA00023239"/>
    </source>
</evidence>
<dbReference type="Pfam" id="PF01964">
    <property type="entry name" value="ThiC_Rad_SAM"/>
    <property type="match status" value="1"/>
</dbReference>
<dbReference type="SFLD" id="SFLDF00407">
    <property type="entry name" value="phosphomethylpyrimidine_syntha"/>
    <property type="match status" value="1"/>
</dbReference>
<evidence type="ECO:0000256" key="2">
    <source>
        <dbReference type="ARBA" id="ARBA00022485"/>
    </source>
</evidence>
<evidence type="ECO:0000256" key="4">
    <source>
        <dbReference type="ARBA" id="ARBA00022723"/>
    </source>
</evidence>
<dbReference type="HOGENOM" id="CLU_013181_2_2_2"/>
<dbReference type="KEGG" id="mtp:Mthe_0315"/>
<dbReference type="AlphaFoldDB" id="A0B5Y6"/>
<evidence type="ECO:0000256" key="9">
    <source>
        <dbReference type="NCBIfam" id="TIGR00190"/>
    </source>
</evidence>
<evidence type="ECO:0000256" key="5">
    <source>
        <dbReference type="ARBA" id="ARBA00022833"/>
    </source>
</evidence>
<dbReference type="GO" id="GO:0046872">
    <property type="term" value="F:metal ion binding"/>
    <property type="evidence" value="ECO:0007669"/>
    <property type="project" value="UniProtKB-KW"/>
</dbReference>
<reference evidence="10 11" key="1">
    <citation type="submission" date="2006-10" db="EMBL/GenBank/DDBJ databases">
        <title>Complete sequence of Methanosaeta thermophila PT.</title>
        <authorList>
            <consortium name="US DOE Joint Genome Institute"/>
            <person name="Copeland A."/>
            <person name="Lucas S."/>
            <person name="Lapidus A."/>
            <person name="Barry K."/>
            <person name="Detter J.C."/>
            <person name="Glavina del Rio T."/>
            <person name="Hammon N."/>
            <person name="Israni S."/>
            <person name="Pitluck S."/>
            <person name="Chain P."/>
            <person name="Malfatti S."/>
            <person name="Shin M."/>
            <person name="Vergez L."/>
            <person name="Schmutz J."/>
            <person name="Larimer F."/>
            <person name="Land M."/>
            <person name="Hauser L."/>
            <person name="Kyrpides N."/>
            <person name="Kim E."/>
            <person name="Smith K.S."/>
            <person name="Ingram-Smith C."/>
            <person name="Richardson P."/>
        </authorList>
    </citation>
    <scope>NUCLEOTIDE SEQUENCE [LARGE SCALE GENOMIC DNA]</scope>
    <source>
        <strain evidence="11">DSM 6194 / JCM 14653 / NBRC 101360 / PT</strain>
    </source>
</reference>
<protein>
    <recommendedName>
        <fullName evidence="9">Phosphomethylpyrimidine synthase</fullName>
        <ecNumber evidence="9">4.1.99.17</ecNumber>
    </recommendedName>
</protein>
<dbReference type="GeneID" id="4463293"/>
<dbReference type="RefSeq" id="WP_011695509.1">
    <property type="nucleotide sequence ID" value="NC_008553.1"/>
</dbReference>
<keyword evidence="11" id="KW-1185">Reference proteome</keyword>
<dbReference type="InterPro" id="IPR038521">
    <property type="entry name" value="ThiC/Bza_core_dom"/>
</dbReference>
<keyword evidence="2" id="KW-0004">4Fe-4S</keyword>
<dbReference type="InterPro" id="IPR002817">
    <property type="entry name" value="ThiC/BzaA/B"/>
</dbReference>
<sequence>MTLMEDAKNGRIPDALRSAAEIEGVDPEALRRLLAAGRVVVPMNARRMRERAVGIGELLCTKVNVNVGTSPSLSNIEEEVEKALAAVNAGADTIMDLSTGGDLDEIRRSILKKVDVPVGTVPIYQAAVEENLTSQGMFNALEKHAKDGVDFVTVHVGVNKESMRRLCRDPRLMGVVSRGGSLTMKYITETGEENPYYEEFDYLLEIAKEHDLTLSLGDGLRPGCIEDASDRAKYMEFILLGEMVARAREAGVQAMVEGPGHVPADEIETSVRAMKHLTDGAPLYLLGPIVTDVAPGYDHITAAMGGLIAGMAGADFLCATTPSEHLDLPTLEDIIEGTVVTKIAAHAADLTKPGVRERARAWDRRMADARANLDWEAQFREAIDPTKARRIRHRRGIDVETCTMCSELCAIRIAREALKHERSDES</sequence>
<keyword evidence="4" id="KW-0479">Metal-binding</keyword>
<evidence type="ECO:0000256" key="6">
    <source>
        <dbReference type="ARBA" id="ARBA00023004"/>
    </source>
</evidence>
<dbReference type="NCBIfam" id="TIGR00190">
    <property type="entry name" value="thiC"/>
    <property type="match status" value="1"/>
</dbReference>
<dbReference type="SFLD" id="SFLDG01114">
    <property type="entry name" value="phosphomethylpyrimidine_syntha"/>
    <property type="match status" value="1"/>
</dbReference>
<evidence type="ECO:0000256" key="1">
    <source>
        <dbReference type="ARBA" id="ARBA00001966"/>
    </source>
</evidence>
<dbReference type="Gene3D" id="3.20.20.540">
    <property type="entry name" value="Radical SAM ThiC family, central domain"/>
    <property type="match status" value="1"/>
</dbReference>
<dbReference type="GO" id="GO:0051539">
    <property type="term" value="F:4 iron, 4 sulfur cluster binding"/>
    <property type="evidence" value="ECO:0007669"/>
    <property type="project" value="UniProtKB-KW"/>
</dbReference>
<dbReference type="EC" id="4.1.99.17" evidence="9"/>
<keyword evidence="6" id="KW-0408">Iron</keyword>
<accession>A0B5Y6</accession>
<dbReference type="NCBIfam" id="NF009895">
    <property type="entry name" value="PRK13352.1"/>
    <property type="match status" value="1"/>
</dbReference>
<keyword evidence="5" id="KW-0862">Zinc</keyword>
<keyword evidence="8" id="KW-0456">Lyase</keyword>
<dbReference type="Proteomes" id="UP000000674">
    <property type="component" value="Chromosome"/>
</dbReference>
<comment type="cofactor">
    <cofactor evidence="1">
        <name>[4Fe-4S] cluster</name>
        <dbReference type="ChEBI" id="CHEBI:49883"/>
    </cofactor>
</comment>
<evidence type="ECO:0000313" key="11">
    <source>
        <dbReference type="Proteomes" id="UP000000674"/>
    </source>
</evidence>
<dbReference type="GO" id="GO:0070284">
    <property type="term" value="F:phosphomethylpyrimidine synthase activity"/>
    <property type="evidence" value="ECO:0007669"/>
    <property type="project" value="UniProtKB-EC"/>
</dbReference>
<dbReference type="EMBL" id="CP000477">
    <property type="protein sequence ID" value="ABK14110.1"/>
    <property type="molecule type" value="Genomic_DNA"/>
</dbReference>
<evidence type="ECO:0000256" key="7">
    <source>
        <dbReference type="ARBA" id="ARBA00023014"/>
    </source>
</evidence>
<keyword evidence="3" id="KW-0949">S-adenosyl-L-methionine</keyword>